<dbReference type="Proteomes" id="UP000058925">
    <property type="component" value="Chromosome"/>
</dbReference>
<protein>
    <recommendedName>
        <fullName evidence="4">DUF2795 domain-containing protein</fullName>
    </recommendedName>
</protein>
<evidence type="ECO:0008006" key="4">
    <source>
        <dbReference type="Google" id="ProtNLM"/>
    </source>
</evidence>
<evidence type="ECO:0000256" key="1">
    <source>
        <dbReference type="SAM" id="MobiDB-lite"/>
    </source>
</evidence>
<keyword evidence="3" id="KW-1185">Reference proteome</keyword>
<dbReference type="RefSeq" id="WP_196818294.1">
    <property type="nucleotide sequence ID" value="NZ_CP012850.1"/>
</dbReference>
<reference evidence="3" key="1">
    <citation type="submission" date="2015-10" db="EMBL/GenBank/DDBJ databases">
        <title>Niche specialization of a soil ammonia-oxidizing archaeon, Candidatus Nitrosocosmicus oleophilus.</title>
        <authorList>
            <person name="Jung M.-Y."/>
            <person name="Rhee S.-K."/>
        </authorList>
    </citation>
    <scope>NUCLEOTIDE SEQUENCE [LARGE SCALE GENOMIC DNA]</scope>
    <source>
        <strain evidence="3">MY3</strain>
    </source>
</reference>
<gene>
    <name evidence="2" type="ORF">NMY3_01724</name>
</gene>
<evidence type="ECO:0000313" key="3">
    <source>
        <dbReference type="Proteomes" id="UP000058925"/>
    </source>
</evidence>
<proteinExistence type="predicted"/>
<feature type="region of interest" description="Disordered" evidence="1">
    <location>
        <begin position="1"/>
        <end position="38"/>
    </location>
</feature>
<dbReference type="EMBL" id="CP012850">
    <property type="protein sequence ID" value="ALI35927.1"/>
    <property type="molecule type" value="Genomic_DNA"/>
</dbReference>
<feature type="compositionally biased region" description="Polar residues" evidence="1">
    <location>
        <begin position="18"/>
        <end position="35"/>
    </location>
</feature>
<dbReference type="GeneID" id="60421735"/>
<sequence length="111" mass="12357">MSESNSDINYTDPAKTGEFSTYLRQGDKTNTPSDNEATDRETLSKMANLLEGLQFPATTDEIKDHVNKKSPAMGNRINDVLEAIQNNLNQKSEYQDVYDIGLATGLVKKKN</sequence>
<evidence type="ECO:0000313" key="2">
    <source>
        <dbReference type="EMBL" id="ALI35927.1"/>
    </source>
</evidence>
<dbReference type="AlphaFoldDB" id="A0A654LY87"/>
<organism evidence="2 3">
    <name type="scientific">Candidatus Nitrosocosmicus oleophilus</name>
    <dbReference type="NCBI Taxonomy" id="1353260"/>
    <lineage>
        <taxon>Archaea</taxon>
        <taxon>Nitrososphaerota</taxon>
        <taxon>Nitrososphaeria</taxon>
        <taxon>Nitrososphaerales</taxon>
        <taxon>Nitrososphaeraceae</taxon>
        <taxon>Candidatus Nitrosocosmicus</taxon>
    </lineage>
</organism>
<dbReference type="KEGG" id="taa:NMY3_01724"/>
<name>A0A654LY87_9ARCH</name>
<dbReference type="OrthoDB" id="11640at2157"/>
<accession>A0A654LY87</accession>